<evidence type="ECO:0000256" key="7">
    <source>
        <dbReference type="ARBA" id="ARBA00023010"/>
    </source>
</evidence>
<keyword evidence="7" id="KW-0811">Translocation</keyword>
<dbReference type="HAMAP" id="MF_00237">
    <property type="entry name" value="TatB"/>
    <property type="match status" value="1"/>
</dbReference>
<sequence length="111" mass="12069">MFDIGFWELAVIGVVALLVVGPERLPGLARTAGMWVGRTRRFVSGVKADIDREIAADELKKALAKQAGSESLYEIIEETKQTILDAQDEVKESTEPDTQATVTHKPNDASG</sequence>
<keyword evidence="5" id="KW-0653">Protein transport</keyword>
<dbReference type="AlphaFoldDB" id="A0A3B0Z7L3"/>
<comment type="subcellular location">
    <subcellularLocation>
        <location evidence="1">Membrane</location>
        <topology evidence="1">Single-pass membrane protein</topology>
    </subcellularLocation>
</comment>
<dbReference type="GO" id="GO:0016020">
    <property type="term" value="C:membrane"/>
    <property type="evidence" value="ECO:0007669"/>
    <property type="project" value="UniProtKB-SubCell"/>
</dbReference>
<dbReference type="InterPro" id="IPR018448">
    <property type="entry name" value="TatB"/>
</dbReference>
<name>A0A3B0Z7L3_9ZZZZ</name>
<feature type="region of interest" description="Disordered" evidence="9">
    <location>
        <begin position="89"/>
        <end position="111"/>
    </location>
</feature>
<dbReference type="PANTHER" id="PTHR33162">
    <property type="entry name" value="SEC-INDEPENDENT PROTEIN TRANSLOCASE PROTEIN TATA, CHLOROPLASTIC"/>
    <property type="match status" value="1"/>
</dbReference>
<keyword evidence="3" id="KW-1003">Cell membrane</keyword>
<dbReference type="NCBIfam" id="TIGR01410">
    <property type="entry name" value="tatB"/>
    <property type="match status" value="1"/>
</dbReference>
<dbReference type="PANTHER" id="PTHR33162:SF1">
    <property type="entry name" value="SEC-INDEPENDENT PROTEIN TRANSLOCASE PROTEIN TATA, CHLOROPLASTIC"/>
    <property type="match status" value="1"/>
</dbReference>
<reference evidence="10" key="1">
    <citation type="submission" date="2018-06" db="EMBL/GenBank/DDBJ databases">
        <authorList>
            <person name="Zhirakovskaya E."/>
        </authorList>
    </citation>
    <scope>NUCLEOTIDE SEQUENCE</scope>
</reference>
<evidence type="ECO:0000256" key="3">
    <source>
        <dbReference type="ARBA" id="ARBA00022475"/>
    </source>
</evidence>
<feature type="compositionally biased region" description="Polar residues" evidence="9">
    <location>
        <begin position="96"/>
        <end position="111"/>
    </location>
</feature>
<accession>A0A3B0Z7L3</accession>
<protein>
    <submittedName>
        <fullName evidence="10">Twin-arginine translocation protein TatB</fullName>
    </submittedName>
</protein>
<evidence type="ECO:0000256" key="8">
    <source>
        <dbReference type="ARBA" id="ARBA00023136"/>
    </source>
</evidence>
<dbReference type="GO" id="GO:0008320">
    <property type="term" value="F:protein transmembrane transporter activity"/>
    <property type="evidence" value="ECO:0007669"/>
    <property type="project" value="InterPro"/>
</dbReference>
<evidence type="ECO:0000256" key="9">
    <source>
        <dbReference type="SAM" id="MobiDB-lite"/>
    </source>
</evidence>
<keyword evidence="2" id="KW-0813">Transport</keyword>
<dbReference type="PRINTS" id="PR01506">
    <property type="entry name" value="TATBPROTEIN"/>
</dbReference>
<keyword evidence="6" id="KW-1133">Transmembrane helix</keyword>
<gene>
    <name evidence="10" type="ORF">MNBD_GAMMA15-86</name>
</gene>
<dbReference type="Pfam" id="PF02416">
    <property type="entry name" value="TatA_B_E"/>
    <property type="match status" value="1"/>
</dbReference>
<dbReference type="InterPro" id="IPR003369">
    <property type="entry name" value="TatA/B/E"/>
</dbReference>
<dbReference type="GO" id="GO:0043953">
    <property type="term" value="P:protein transport by the Tat complex"/>
    <property type="evidence" value="ECO:0007669"/>
    <property type="project" value="InterPro"/>
</dbReference>
<evidence type="ECO:0000256" key="4">
    <source>
        <dbReference type="ARBA" id="ARBA00022692"/>
    </source>
</evidence>
<keyword evidence="4" id="KW-0812">Transmembrane</keyword>
<evidence type="ECO:0000313" key="10">
    <source>
        <dbReference type="EMBL" id="VAW76676.1"/>
    </source>
</evidence>
<evidence type="ECO:0000256" key="5">
    <source>
        <dbReference type="ARBA" id="ARBA00022927"/>
    </source>
</evidence>
<proteinExistence type="inferred from homology"/>
<evidence type="ECO:0000256" key="6">
    <source>
        <dbReference type="ARBA" id="ARBA00022989"/>
    </source>
</evidence>
<keyword evidence="8" id="KW-0472">Membrane</keyword>
<evidence type="ECO:0000256" key="2">
    <source>
        <dbReference type="ARBA" id="ARBA00022448"/>
    </source>
</evidence>
<dbReference type="EMBL" id="UOFN01000062">
    <property type="protein sequence ID" value="VAW76676.1"/>
    <property type="molecule type" value="Genomic_DNA"/>
</dbReference>
<evidence type="ECO:0000256" key="1">
    <source>
        <dbReference type="ARBA" id="ARBA00004167"/>
    </source>
</evidence>
<organism evidence="10">
    <name type="scientific">hydrothermal vent metagenome</name>
    <dbReference type="NCBI Taxonomy" id="652676"/>
    <lineage>
        <taxon>unclassified sequences</taxon>
        <taxon>metagenomes</taxon>
        <taxon>ecological metagenomes</taxon>
    </lineage>
</organism>
<dbReference type="Gene3D" id="1.20.5.3310">
    <property type="match status" value="1"/>
</dbReference>